<evidence type="ECO:0000256" key="1">
    <source>
        <dbReference type="ARBA" id="ARBA00007867"/>
    </source>
</evidence>
<comment type="similarity">
    <text evidence="1">Belongs to the spermidine/spermine synthase family.</text>
</comment>
<dbReference type="InterPro" id="IPR037163">
    <property type="entry name" value="Spermidine_synt_N_sf"/>
</dbReference>
<dbReference type="GO" id="GO:0005829">
    <property type="term" value="C:cytosol"/>
    <property type="evidence" value="ECO:0007669"/>
    <property type="project" value="TreeGrafter"/>
</dbReference>
<dbReference type="PROSITE" id="PS51006">
    <property type="entry name" value="PABS_2"/>
    <property type="match status" value="1"/>
</dbReference>
<protein>
    <submittedName>
        <fullName evidence="6">Spermidine synthase 1-like</fullName>
    </submittedName>
</protein>
<dbReference type="Proteomes" id="UP000515151">
    <property type="component" value="Chromosome 8"/>
</dbReference>
<dbReference type="InterPro" id="IPR001045">
    <property type="entry name" value="Spermi_synthase"/>
</dbReference>
<dbReference type="Pfam" id="PF01564">
    <property type="entry name" value="Spermine_synth"/>
    <property type="match status" value="1"/>
</dbReference>
<dbReference type="RefSeq" id="XP_031374360.1">
    <property type="nucleotide sequence ID" value="XM_031518500.1"/>
</dbReference>
<evidence type="ECO:0000259" key="4">
    <source>
        <dbReference type="PROSITE" id="PS51006"/>
    </source>
</evidence>
<keyword evidence="2 3" id="KW-0808">Transferase</keyword>
<name>A0A6P8BVK2_PUNGR</name>
<keyword evidence="5" id="KW-1185">Reference proteome</keyword>
<dbReference type="CDD" id="cd02440">
    <property type="entry name" value="AdoMet_MTases"/>
    <property type="match status" value="1"/>
</dbReference>
<evidence type="ECO:0000256" key="3">
    <source>
        <dbReference type="PROSITE-ProRule" id="PRU00354"/>
    </source>
</evidence>
<dbReference type="GO" id="GO:0008295">
    <property type="term" value="P:spermidine biosynthetic process"/>
    <property type="evidence" value="ECO:0007669"/>
    <property type="project" value="TreeGrafter"/>
</dbReference>
<dbReference type="FunFam" id="3.40.50.150:FF:000013">
    <property type="entry name" value="Spermidine synthase"/>
    <property type="match status" value="1"/>
</dbReference>
<dbReference type="AlphaFoldDB" id="A0A6P8BVK2"/>
<keyword evidence="3" id="KW-0620">Polyamine biosynthesis</keyword>
<dbReference type="PANTHER" id="PTHR11558:SF28">
    <property type="entry name" value="SPERMIDINE SYNTHASE 2-LIKE"/>
    <property type="match status" value="1"/>
</dbReference>
<evidence type="ECO:0000256" key="2">
    <source>
        <dbReference type="ARBA" id="ARBA00022679"/>
    </source>
</evidence>
<dbReference type="PROSITE" id="PS01330">
    <property type="entry name" value="PABS_1"/>
    <property type="match status" value="1"/>
</dbReference>
<dbReference type="SUPFAM" id="SSF53335">
    <property type="entry name" value="S-adenosyl-L-methionine-dependent methyltransferases"/>
    <property type="match status" value="1"/>
</dbReference>
<dbReference type="HAMAP" id="MF_00198">
    <property type="entry name" value="Spermidine_synth"/>
    <property type="match status" value="1"/>
</dbReference>
<dbReference type="GO" id="GO:0004766">
    <property type="term" value="F:spermidine synthase activity"/>
    <property type="evidence" value="ECO:0007669"/>
    <property type="project" value="TreeGrafter"/>
</dbReference>
<dbReference type="OrthoDB" id="38125at2759"/>
<evidence type="ECO:0000313" key="6">
    <source>
        <dbReference type="RefSeq" id="XP_031374360.1"/>
    </source>
</evidence>
<feature type="domain" description="PABS" evidence="4">
    <location>
        <begin position="110"/>
        <end position="348"/>
    </location>
</feature>
<dbReference type="InterPro" id="IPR030373">
    <property type="entry name" value="PABS_CS"/>
</dbReference>
<dbReference type="Gene3D" id="2.30.140.10">
    <property type="entry name" value="Spermidine synthase, tetramerisation domain"/>
    <property type="match status" value="1"/>
</dbReference>
<dbReference type="InterPro" id="IPR030374">
    <property type="entry name" value="PABS"/>
</dbReference>
<reference evidence="6" key="2">
    <citation type="submission" date="2025-08" db="UniProtKB">
        <authorList>
            <consortium name="RefSeq"/>
        </authorList>
    </citation>
    <scope>IDENTIFICATION</scope>
    <source>
        <tissue evidence="6">Leaf</tissue>
    </source>
</reference>
<dbReference type="Gene3D" id="3.40.50.150">
    <property type="entry name" value="Vaccinia Virus protein VP39"/>
    <property type="match status" value="1"/>
</dbReference>
<dbReference type="PANTHER" id="PTHR11558">
    <property type="entry name" value="SPERMIDINE/SPERMINE SYNTHASE"/>
    <property type="match status" value="1"/>
</dbReference>
<gene>
    <name evidence="6" type="primary">LOC116189019</name>
</gene>
<dbReference type="InterPro" id="IPR029063">
    <property type="entry name" value="SAM-dependent_MTases_sf"/>
</dbReference>
<dbReference type="Pfam" id="PF17284">
    <property type="entry name" value="Spermine_synt_N"/>
    <property type="match status" value="1"/>
</dbReference>
<dbReference type="InterPro" id="IPR035246">
    <property type="entry name" value="Spermidine_synt_N"/>
</dbReference>
<sequence>MFAPKKKTRNPELRNQRKSFDLLTMAANVSSHYHVDLLVKEKRNLEEYENGDRHRQINNVISSPSSVLPPENGNGGIGLKLDINGGKGVTSNGGLSVSVPATPSLPPVISGWYADVSSLSPGEARFYEVEKVLFHGKSKYQELLVFQSKKHGKVAILDGSLQLTERDEFAYQEMLTHLPLCSIPHPKKVLLVGGGDGGILREISRHNSVEQIDICEIDEMIIDAYKKFFPDIAVGYKDPRVQVYIDNGIAFLKKIPEGTYDAIILDAFVEMGKHAVELADNDVLRSIAKALRPGGVVAIPSNNPWSIDSSMEAIILKCQNIFGGSVNYAWTTVPSYNNGTMGFLLCSTKGPKVDFKNPINPLNPNHFGVAEGPSKFYNSEIHAAAFCLPSFAKIATGSEVA</sequence>
<accession>A0A6P8BVK2</accession>
<proteinExistence type="inferred from homology"/>
<organism evidence="5 6">
    <name type="scientific">Punica granatum</name>
    <name type="common">Pomegranate</name>
    <dbReference type="NCBI Taxonomy" id="22663"/>
    <lineage>
        <taxon>Eukaryota</taxon>
        <taxon>Viridiplantae</taxon>
        <taxon>Streptophyta</taxon>
        <taxon>Embryophyta</taxon>
        <taxon>Tracheophyta</taxon>
        <taxon>Spermatophyta</taxon>
        <taxon>Magnoliopsida</taxon>
        <taxon>eudicotyledons</taxon>
        <taxon>Gunneridae</taxon>
        <taxon>Pentapetalae</taxon>
        <taxon>rosids</taxon>
        <taxon>malvids</taxon>
        <taxon>Myrtales</taxon>
        <taxon>Lythraceae</taxon>
        <taxon>Punica</taxon>
    </lineage>
</organism>
<reference evidence="5" key="1">
    <citation type="journal article" date="2020" name="Plant Biotechnol. J.">
        <title>The pomegranate (Punica granatum L.) draft genome dissects genetic divergence between soft- and hard-seeded cultivars.</title>
        <authorList>
            <person name="Luo X."/>
            <person name="Li H."/>
            <person name="Wu Z."/>
            <person name="Yao W."/>
            <person name="Zhao P."/>
            <person name="Cao D."/>
            <person name="Yu H."/>
            <person name="Li K."/>
            <person name="Poudel K."/>
            <person name="Zhao D."/>
            <person name="Zhang F."/>
            <person name="Xia X."/>
            <person name="Chen L."/>
            <person name="Wang Q."/>
            <person name="Jing D."/>
            <person name="Cao S."/>
        </authorList>
    </citation>
    <scope>NUCLEOTIDE SEQUENCE [LARGE SCALE GENOMIC DNA]</scope>
    <source>
        <strain evidence="5">cv. Tunisia</strain>
    </source>
</reference>
<evidence type="ECO:0000313" key="5">
    <source>
        <dbReference type="Proteomes" id="UP000515151"/>
    </source>
</evidence>
<feature type="active site" description="Proton acceptor" evidence="3">
    <location>
        <position position="266"/>
    </location>
</feature>
<dbReference type="GeneID" id="116189019"/>